<evidence type="ECO:0000313" key="11">
    <source>
        <dbReference type="Ensembl" id="ENSCPGP00000020101.1"/>
    </source>
</evidence>
<keyword evidence="6 10" id="KW-0521">NADP</keyword>
<accession>A0A8C3KA88</accession>
<comment type="similarity">
    <text evidence="1 10">Belongs to the Arg-specific ADP-ribosyltransferase family.</text>
</comment>
<name>A0A8C3KA88_9CHAR</name>
<dbReference type="EC" id="2.4.2.31" evidence="10"/>
<dbReference type="Ensembl" id="ENSCPGT00000022025.1">
    <property type="protein sequence ID" value="ENSCPGP00000020101.1"/>
    <property type="gene ID" value="ENSCPGG00000014088.1"/>
</dbReference>
<proteinExistence type="inferred from homology"/>
<evidence type="ECO:0000313" key="12">
    <source>
        <dbReference type="Proteomes" id="UP000694419"/>
    </source>
</evidence>
<dbReference type="SUPFAM" id="SSF56399">
    <property type="entry name" value="ADP-ribosylation"/>
    <property type="match status" value="1"/>
</dbReference>
<reference evidence="11" key="1">
    <citation type="submission" date="2025-08" db="UniProtKB">
        <authorList>
            <consortium name="Ensembl"/>
        </authorList>
    </citation>
    <scope>IDENTIFICATION</scope>
</reference>
<dbReference type="GO" id="GO:0044194">
    <property type="term" value="C:cytolytic granule"/>
    <property type="evidence" value="ECO:0007669"/>
    <property type="project" value="UniProtKB-ARBA"/>
</dbReference>
<dbReference type="GO" id="GO:0003950">
    <property type="term" value="F:NAD+ poly-ADP-ribosyltransferase activity"/>
    <property type="evidence" value="ECO:0007669"/>
    <property type="project" value="TreeGrafter"/>
</dbReference>
<dbReference type="PRINTS" id="PR00970">
    <property type="entry name" value="RIBTRNSFRASE"/>
</dbReference>
<dbReference type="GO" id="GO:0016779">
    <property type="term" value="F:nucleotidyltransferase activity"/>
    <property type="evidence" value="ECO:0007669"/>
    <property type="project" value="UniProtKB-KW"/>
</dbReference>
<keyword evidence="7 10" id="KW-0520">NAD</keyword>
<keyword evidence="12" id="KW-1185">Reference proteome</keyword>
<evidence type="ECO:0000256" key="7">
    <source>
        <dbReference type="ARBA" id="ARBA00023027"/>
    </source>
</evidence>
<feature type="signal peptide" evidence="10">
    <location>
        <begin position="1"/>
        <end position="17"/>
    </location>
</feature>
<dbReference type="PROSITE" id="PS51996">
    <property type="entry name" value="TR_MART"/>
    <property type="match status" value="1"/>
</dbReference>
<dbReference type="InterPro" id="IPR000768">
    <property type="entry name" value="ART"/>
</dbReference>
<comment type="catalytic activity">
    <reaction evidence="9 10">
        <text>L-arginyl-[protein] + NAD(+) = N(omega)-(ADP-D-ribosyl)-L-arginyl-[protein] + nicotinamide + H(+)</text>
        <dbReference type="Rhea" id="RHEA:19149"/>
        <dbReference type="Rhea" id="RHEA-COMP:10532"/>
        <dbReference type="Rhea" id="RHEA-COMP:15087"/>
        <dbReference type="ChEBI" id="CHEBI:15378"/>
        <dbReference type="ChEBI" id="CHEBI:17154"/>
        <dbReference type="ChEBI" id="CHEBI:29965"/>
        <dbReference type="ChEBI" id="CHEBI:57540"/>
        <dbReference type="ChEBI" id="CHEBI:142554"/>
        <dbReference type="EC" id="2.4.2.31"/>
    </reaction>
</comment>
<sequence>LGGHLVLGLVLLAGTLAAGNPLNIKAVEEKVLDMAPTTFDDQYRGCSHMMEKELGELNRTEFTTNSIYAEYWTKAAAEWRNRGVRVPQPPALQTEHAVALLAYTLHGGFYQTFNAAVREAGRSRREYLDKFHFKTLHFLMTQALNILQNAQSRRCHQVYRGVQGIRFTARRQDLVRFGQFTSTSLRNKSALDFGQDTFFSVYTCYGVPIRNFSFYPNEDEVLIPPFERFKVTNITKHGDRACIQLHSWDTFSTYNCEWVKGDIPCRTILGDPLLLWGLLLAATALGATGGP</sequence>
<evidence type="ECO:0000256" key="4">
    <source>
        <dbReference type="ARBA" id="ARBA00022695"/>
    </source>
</evidence>
<evidence type="ECO:0000256" key="2">
    <source>
        <dbReference type="ARBA" id="ARBA00022676"/>
    </source>
</evidence>
<evidence type="ECO:0000256" key="3">
    <source>
        <dbReference type="ARBA" id="ARBA00022679"/>
    </source>
</evidence>
<keyword evidence="2 10" id="KW-0328">Glycosyltransferase</keyword>
<dbReference type="FunFam" id="3.90.176.10:FF:000001">
    <property type="entry name" value="NAD(P)(+)--arginine ADP-ribosyltransferase"/>
    <property type="match status" value="1"/>
</dbReference>
<keyword evidence="3 10" id="KW-0808">Transferase</keyword>
<dbReference type="Gene3D" id="3.90.176.10">
    <property type="entry name" value="Toxin ADP-ribosyltransferase, Chain A, domain 1"/>
    <property type="match status" value="1"/>
</dbReference>
<dbReference type="InterPro" id="IPR050999">
    <property type="entry name" value="ADP-ribosyltransferase_ARG"/>
</dbReference>
<evidence type="ECO:0000256" key="10">
    <source>
        <dbReference type="RuleBase" id="RU361228"/>
    </source>
</evidence>
<evidence type="ECO:0000256" key="6">
    <source>
        <dbReference type="ARBA" id="ARBA00022857"/>
    </source>
</evidence>
<evidence type="ECO:0000256" key="1">
    <source>
        <dbReference type="ARBA" id="ARBA00009558"/>
    </source>
</evidence>
<dbReference type="Proteomes" id="UP000694419">
    <property type="component" value="Unplaced"/>
</dbReference>
<reference evidence="11" key="2">
    <citation type="submission" date="2025-09" db="UniProtKB">
        <authorList>
            <consortium name="Ensembl"/>
        </authorList>
    </citation>
    <scope>IDENTIFICATION</scope>
</reference>
<dbReference type="Pfam" id="PF01129">
    <property type="entry name" value="ART"/>
    <property type="match status" value="1"/>
</dbReference>
<dbReference type="GO" id="GO:0106274">
    <property type="term" value="F:NAD+-protein-arginine ADP-ribosyltransferase activity"/>
    <property type="evidence" value="ECO:0007669"/>
    <property type="project" value="UniProtKB-EC"/>
</dbReference>
<keyword evidence="4" id="KW-0548">Nucleotidyltransferase</keyword>
<organism evidence="11 12">
    <name type="scientific">Calidris pygmaea</name>
    <name type="common">Spoon-billed sandpiper</name>
    <dbReference type="NCBI Taxonomy" id="425635"/>
    <lineage>
        <taxon>Eukaryota</taxon>
        <taxon>Metazoa</taxon>
        <taxon>Chordata</taxon>
        <taxon>Craniata</taxon>
        <taxon>Vertebrata</taxon>
        <taxon>Euteleostomi</taxon>
        <taxon>Archelosauria</taxon>
        <taxon>Archosauria</taxon>
        <taxon>Dinosauria</taxon>
        <taxon>Saurischia</taxon>
        <taxon>Theropoda</taxon>
        <taxon>Coelurosauria</taxon>
        <taxon>Aves</taxon>
        <taxon>Neognathae</taxon>
        <taxon>Neoaves</taxon>
        <taxon>Charadriiformes</taxon>
        <taxon>Scolopacidae</taxon>
        <taxon>Calidris</taxon>
    </lineage>
</organism>
<dbReference type="PANTHER" id="PTHR10339:SF19">
    <property type="entry name" value="GPI-LINKED NAD(P)(+)--ARGININE ADP-RIBOSYLTRANSFERASE 1"/>
    <property type="match status" value="1"/>
</dbReference>
<evidence type="ECO:0000256" key="9">
    <source>
        <dbReference type="ARBA" id="ARBA00047597"/>
    </source>
</evidence>
<evidence type="ECO:0000256" key="8">
    <source>
        <dbReference type="ARBA" id="ARBA00023157"/>
    </source>
</evidence>
<evidence type="ECO:0000256" key="5">
    <source>
        <dbReference type="ARBA" id="ARBA00022729"/>
    </source>
</evidence>
<dbReference type="GO" id="GO:0005615">
    <property type="term" value="C:extracellular space"/>
    <property type="evidence" value="ECO:0007669"/>
    <property type="project" value="UniProtKB-ARBA"/>
</dbReference>
<protein>
    <recommendedName>
        <fullName evidence="10">NAD(P)(+)--arginine ADP-ribosyltransferase</fullName>
        <ecNumber evidence="10">2.4.2.31</ecNumber>
    </recommendedName>
    <alternativeName>
        <fullName evidence="10">Mono(ADP-ribosyl)transferase</fullName>
    </alternativeName>
</protein>
<keyword evidence="5 10" id="KW-0732">Signal</keyword>
<keyword evidence="8" id="KW-1015">Disulfide bond</keyword>
<feature type="chain" id="PRO_5034841983" description="NAD(P)(+)--arginine ADP-ribosyltransferase" evidence="10">
    <location>
        <begin position="18"/>
        <end position="291"/>
    </location>
</feature>
<dbReference type="GO" id="GO:0046677">
    <property type="term" value="P:response to antibiotic"/>
    <property type="evidence" value="ECO:0007669"/>
    <property type="project" value="UniProtKB-ARBA"/>
</dbReference>
<dbReference type="PANTHER" id="PTHR10339">
    <property type="entry name" value="ADP-RIBOSYLTRANSFERASE"/>
    <property type="match status" value="1"/>
</dbReference>
<dbReference type="AlphaFoldDB" id="A0A8C3KA88"/>